<dbReference type="InterPro" id="IPR011701">
    <property type="entry name" value="MFS"/>
</dbReference>
<gene>
    <name evidence="6" type="ORF">BAY60_23270</name>
</gene>
<dbReference type="EMBL" id="MASW01000005">
    <property type="protein sequence ID" value="PXY22730.1"/>
    <property type="molecule type" value="Genomic_DNA"/>
</dbReference>
<dbReference type="InterPro" id="IPR020846">
    <property type="entry name" value="MFS_dom"/>
</dbReference>
<evidence type="ECO:0000256" key="3">
    <source>
        <dbReference type="ARBA" id="ARBA00022692"/>
    </source>
</evidence>
<dbReference type="Pfam" id="PF07690">
    <property type="entry name" value="MFS_1"/>
    <property type="match status" value="1"/>
</dbReference>
<dbReference type="GO" id="GO:0022857">
    <property type="term" value="F:transmembrane transporter activity"/>
    <property type="evidence" value="ECO:0007669"/>
    <property type="project" value="InterPro"/>
</dbReference>
<protein>
    <submittedName>
        <fullName evidence="6">MFS transporter</fullName>
    </submittedName>
</protein>
<sequence>MTETTTPGLRRPPRATLVTLLGVSTMTIMASATITPALPGMERHFAAVPHADLLVRLVLTVPGLAIMIAAPVLAWLSGRVGRVRVLAAGLLLYVVGGGSGLVLDWLPGLLAGRVVLGIGIGGIMATSTALLADHHAEADHGRVLGLQGAAMGFGGVIALLFGGLLAALSWRGPFAVYLLAVPLLLVVLRFVPEPQPRSSSTEDNSASTPWTPRVLGMYALMFLGVVVFYVVPTQAPFLVAEVGGAGPVVTGVLMALLNLVMTLVGLNFGRVRAHRGFPALATAVFVTYAVGLAAVGLAGSLWVMALGMVVIGVGIGLQNPVLNGWVVATVDPATRTRALGMLTSALFLGQFSSPLLAQPVVDSVGLGRVFLLAAGLAVLVAVALAVLRAARSR</sequence>
<evidence type="ECO:0000256" key="4">
    <source>
        <dbReference type="ARBA" id="ARBA00022989"/>
    </source>
</evidence>
<proteinExistence type="predicted"/>
<dbReference type="CDD" id="cd17473">
    <property type="entry name" value="MFS_arabinose_efflux_permease_like"/>
    <property type="match status" value="1"/>
</dbReference>
<keyword evidence="2" id="KW-1003">Cell membrane</keyword>
<dbReference type="Gene3D" id="1.20.1250.20">
    <property type="entry name" value="MFS general substrate transporter like domains"/>
    <property type="match status" value="1"/>
</dbReference>
<dbReference type="AlphaFoldDB" id="A0A2V4APV3"/>
<dbReference type="InterPro" id="IPR001958">
    <property type="entry name" value="Tet-R_TetA/multi-R_MdtG-like"/>
</dbReference>
<dbReference type="InterPro" id="IPR036259">
    <property type="entry name" value="MFS_trans_sf"/>
</dbReference>
<dbReference type="OrthoDB" id="9812221at2"/>
<keyword evidence="4" id="KW-1133">Transmembrane helix</keyword>
<dbReference type="GO" id="GO:0005886">
    <property type="term" value="C:plasma membrane"/>
    <property type="evidence" value="ECO:0007669"/>
    <property type="project" value="UniProtKB-SubCell"/>
</dbReference>
<dbReference type="PANTHER" id="PTHR43124:SF3">
    <property type="entry name" value="CHLORAMPHENICOL EFFLUX PUMP RV0191"/>
    <property type="match status" value="1"/>
</dbReference>
<dbReference type="RefSeq" id="WP_112283332.1">
    <property type="nucleotide sequence ID" value="NZ_MASW01000005.1"/>
</dbReference>
<reference evidence="6 7" key="1">
    <citation type="submission" date="2016-07" db="EMBL/GenBank/DDBJ databases">
        <title>Draft genome sequence of Prauserella muralis DSM 45305, isolated from a mould-covered wall in an indoor environment.</title>
        <authorList>
            <person name="Ruckert C."/>
            <person name="Albersmeier A."/>
            <person name="Jiang C.-L."/>
            <person name="Jiang Y."/>
            <person name="Kalinowski J."/>
            <person name="Schneider O."/>
            <person name="Winkler A."/>
            <person name="Zotchev S.B."/>
        </authorList>
    </citation>
    <scope>NUCLEOTIDE SEQUENCE [LARGE SCALE GENOMIC DNA]</scope>
    <source>
        <strain evidence="6 7">DSM 45305</strain>
    </source>
</reference>
<accession>A0A2V4APV3</accession>
<dbReference type="PRINTS" id="PR01035">
    <property type="entry name" value="TCRTETA"/>
</dbReference>
<comment type="subcellular location">
    <subcellularLocation>
        <location evidence="1">Cell membrane</location>
        <topology evidence="1">Multi-pass membrane protein</topology>
    </subcellularLocation>
</comment>
<keyword evidence="5" id="KW-0472">Membrane</keyword>
<keyword evidence="3" id="KW-0812">Transmembrane</keyword>
<dbReference type="Proteomes" id="UP000249915">
    <property type="component" value="Unassembled WGS sequence"/>
</dbReference>
<evidence type="ECO:0000313" key="6">
    <source>
        <dbReference type="EMBL" id="PXY22730.1"/>
    </source>
</evidence>
<dbReference type="PANTHER" id="PTHR43124">
    <property type="entry name" value="PURINE EFFLUX PUMP PBUE"/>
    <property type="match status" value="1"/>
</dbReference>
<comment type="caution">
    <text evidence="6">The sequence shown here is derived from an EMBL/GenBank/DDBJ whole genome shotgun (WGS) entry which is preliminary data.</text>
</comment>
<organism evidence="6 7">
    <name type="scientific">Prauserella muralis</name>
    <dbReference type="NCBI Taxonomy" id="588067"/>
    <lineage>
        <taxon>Bacteria</taxon>
        <taxon>Bacillati</taxon>
        <taxon>Actinomycetota</taxon>
        <taxon>Actinomycetes</taxon>
        <taxon>Pseudonocardiales</taxon>
        <taxon>Pseudonocardiaceae</taxon>
        <taxon>Prauserella</taxon>
    </lineage>
</organism>
<name>A0A2V4APV3_9PSEU</name>
<evidence type="ECO:0000256" key="1">
    <source>
        <dbReference type="ARBA" id="ARBA00004651"/>
    </source>
</evidence>
<evidence type="ECO:0000256" key="2">
    <source>
        <dbReference type="ARBA" id="ARBA00022475"/>
    </source>
</evidence>
<dbReference type="InterPro" id="IPR050189">
    <property type="entry name" value="MFS_Efflux_Transporters"/>
</dbReference>
<evidence type="ECO:0000313" key="7">
    <source>
        <dbReference type="Proteomes" id="UP000249915"/>
    </source>
</evidence>
<dbReference type="PROSITE" id="PS50850">
    <property type="entry name" value="MFS"/>
    <property type="match status" value="1"/>
</dbReference>
<dbReference type="SUPFAM" id="SSF103473">
    <property type="entry name" value="MFS general substrate transporter"/>
    <property type="match status" value="1"/>
</dbReference>
<evidence type="ECO:0000256" key="5">
    <source>
        <dbReference type="ARBA" id="ARBA00023136"/>
    </source>
</evidence>
<keyword evidence="7" id="KW-1185">Reference proteome</keyword>